<gene>
    <name evidence="1" type="ORF">F511_17319</name>
</gene>
<dbReference type="PANTHER" id="PTHR33526:SF4">
    <property type="entry name" value="OS07G0123800 PROTEIN"/>
    <property type="match status" value="1"/>
</dbReference>
<keyword evidence="2" id="KW-1185">Reference proteome</keyword>
<dbReference type="AlphaFoldDB" id="A0A2Z7B5W9"/>
<name>A0A2Z7B5W9_9LAMI</name>
<dbReference type="Proteomes" id="UP000250235">
    <property type="component" value="Unassembled WGS sequence"/>
</dbReference>
<dbReference type="EMBL" id="KV008815">
    <property type="protein sequence ID" value="KZV29895.1"/>
    <property type="molecule type" value="Genomic_DNA"/>
</dbReference>
<dbReference type="InterPro" id="IPR016972">
    <property type="entry name" value="UCP031279"/>
</dbReference>
<dbReference type="OrthoDB" id="694638at2759"/>
<organism evidence="1 2">
    <name type="scientific">Dorcoceras hygrometricum</name>
    <dbReference type="NCBI Taxonomy" id="472368"/>
    <lineage>
        <taxon>Eukaryota</taxon>
        <taxon>Viridiplantae</taxon>
        <taxon>Streptophyta</taxon>
        <taxon>Embryophyta</taxon>
        <taxon>Tracheophyta</taxon>
        <taxon>Spermatophyta</taxon>
        <taxon>Magnoliopsida</taxon>
        <taxon>eudicotyledons</taxon>
        <taxon>Gunneridae</taxon>
        <taxon>Pentapetalae</taxon>
        <taxon>asterids</taxon>
        <taxon>lamiids</taxon>
        <taxon>Lamiales</taxon>
        <taxon>Gesneriaceae</taxon>
        <taxon>Didymocarpoideae</taxon>
        <taxon>Trichosporeae</taxon>
        <taxon>Loxocarpinae</taxon>
        <taxon>Dorcoceras</taxon>
    </lineage>
</organism>
<reference evidence="1 2" key="1">
    <citation type="journal article" date="2015" name="Proc. Natl. Acad. Sci. U.S.A.">
        <title>The resurrection genome of Boea hygrometrica: A blueprint for survival of dehydration.</title>
        <authorList>
            <person name="Xiao L."/>
            <person name="Yang G."/>
            <person name="Zhang L."/>
            <person name="Yang X."/>
            <person name="Zhao S."/>
            <person name="Ji Z."/>
            <person name="Zhou Q."/>
            <person name="Hu M."/>
            <person name="Wang Y."/>
            <person name="Chen M."/>
            <person name="Xu Y."/>
            <person name="Jin H."/>
            <person name="Xiao X."/>
            <person name="Hu G."/>
            <person name="Bao F."/>
            <person name="Hu Y."/>
            <person name="Wan P."/>
            <person name="Li L."/>
            <person name="Deng X."/>
            <person name="Kuang T."/>
            <person name="Xiang C."/>
            <person name="Zhu J.K."/>
            <person name="Oliver M.J."/>
            <person name="He Y."/>
        </authorList>
    </citation>
    <scope>NUCLEOTIDE SEQUENCE [LARGE SCALE GENOMIC DNA]</scope>
    <source>
        <strain evidence="2">cv. XS01</strain>
    </source>
</reference>
<evidence type="ECO:0000313" key="1">
    <source>
        <dbReference type="EMBL" id="KZV29895.1"/>
    </source>
</evidence>
<sequence length="150" mass="16653">MSTKTARKGSRIIRYMKAPARILARARDFYVNSMMRCAGQVGHSSAIGCSAPQFSTLPRSFSVNSSYSTASEEDLRELIRAASTHSLSGKIESELLRAKRPSPLRVGVVPRSHTVAIGRIDEDKPCEFGFNEVDSMPRSRSTFAGWWGRR</sequence>
<dbReference type="PANTHER" id="PTHR33526">
    <property type="entry name" value="OS07G0123800 PROTEIN"/>
    <property type="match status" value="1"/>
</dbReference>
<dbReference type="PIRSF" id="PIRSF031279">
    <property type="entry name" value="UCP031279"/>
    <property type="match status" value="1"/>
</dbReference>
<proteinExistence type="predicted"/>
<protein>
    <submittedName>
        <fullName evidence="1">Uncharacterized protein</fullName>
    </submittedName>
</protein>
<evidence type="ECO:0000313" key="2">
    <source>
        <dbReference type="Proteomes" id="UP000250235"/>
    </source>
</evidence>
<accession>A0A2Z7B5W9</accession>